<evidence type="ECO:0000313" key="1">
    <source>
        <dbReference type="EMBL" id="KAJ7526976.1"/>
    </source>
</evidence>
<sequence length="216" mass="23882">MTMHLLIFPSSIHGISILQGATEAGRGTKFATMTLWKKISKKFFEKKQKKEGVYKFIIQFEGQKETISKEIEERKGELREKVVDIYKVSETRVQLILKEPADCTIEEHALHVLNLVQELAKAGFPGASILSESLARYGASTLPGPTNFLLLKASDFVKEEPAPVKEAFAVEKFELPAEAAEKPLVAETEAALEAKPAKASDELVPVSSKETVEPQL</sequence>
<dbReference type="EMBL" id="CM055107">
    <property type="protein sequence ID" value="KAJ7526976.1"/>
    <property type="molecule type" value="Genomic_DNA"/>
</dbReference>
<organism evidence="1 2">
    <name type="scientific">Diphasiastrum complanatum</name>
    <name type="common">Issler's clubmoss</name>
    <name type="synonym">Lycopodium complanatum</name>
    <dbReference type="NCBI Taxonomy" id="34168"/>
    <lineage>
        <taxon>Eukaryota</taxon>
        <taxon>Viridiplantae</taxon>
        <taxon>Streptophyta</taxon>
        <taxon>Embryophyta</taxon>
        <taxon>Tracheophyta</taxon>
        <taxon>Lycopodiopsida</taxon>
        <taxon>Lycopodiales</taxon>
        <taxon>Lycopodiaceae</taxon>
        <taxon>Lycopodioideae</taxon>
        <taxon>Diphasiastrum</taxon>
    </lineage>
</organism>
<protein>
    <submittedName>
        <fullName evidence="1">Uncharacterized protein</fullName>
    </submittedName>
</protein>
<keyword evidence="2" id="KW-1185">Reference proteome</keyword>
<dbReference type="Proteomes" id="UP001162992">
    <property type="component" value="Chromosome 16"/>
</dbReference>
<proteinExistence type="predicted"/>
<comment type="caution">
    <text evidence="1">The sequence shown here is derived from an EMBL/GenBank/DDBJ whole genome shotgun (WGS) entry which is preliminary data.</text>
</comment>
<evidence type="ECO:0000313" key="2">
    <source>
        <dbReference type="Proteomes" id="UP001162992"/>
    </source>
</evidence>
<accession>A0ACC2BB26</accession>
<name>A0ACC2BB26_DIPCM</name>
<gene>
    <name evidence="1" type="ORF">O6H91_16G030000</name>
</gene>
<reference evidence="2" key="1">
    <citation type="journal article" date="2024" name="Proc. Natl. Acad. Sci. U.S.A.">
        <title>Extraordinary preservation of gene collinearity over three hundred million years revealed in homosporous lycophytes.</title>
        <authorList>
            <person name="Li C."/>
            <person name="Wickell D."/>
            <person name="Kuo L.Y."/>
            <person name="Chen X."/>
            <person name="Nie B."/>
            <person name="Liao X."/>
            <person name="Peng D."/>
            <person name="Ji J."/>
            <person name="Jenkins J."/>
            <person name="Williams M."/>
            <person name="Shu S."/>
            <person name="Plott C."/>
            <person name="Barry K."/>
            <person name="Rajasekar S."/>
            <person name="Grimwood J."/>
            <person name="Han X."/>
            <person name="Sun S."/>
            <person name="Hou Z."/>
            <person name="He W."/>
            <person name="Dai G."/>
            <person name="Sun C."/>
            <person name="Schmutz J."/>
            <person name="Leebens-Mack J.H."/>
            <person name="Li F.W."/>
            <person name="Wang L."/>
        </authorList>
    </citation>
    <scope>NUCLEOTIDE SEQUENCE [LARGE SCALE GENOMIC DNA]</scope>
    <source>
        <strain evidence="2">cv. PW_Plant_1</strain>
    </source>
</reference>